<keyword evidence="1" id="KW-0812">Transmembrane</keyword>
<proteinExistence type="predicted"/>
<dbReference type="AlphaFoldDB" id="F2BA97"/>
<keyword evidence="1" id="KW-0472">Membrane</keyword>
<gene>
    <name evidence="2" type="ORF">HMPREF9123_0673</name>
</gene>
<evidence type="ECO:0000256" key="1">
    <source>
        <dbReference type="SAM" id="Phobius"/>
    </source>
</evidence>
<sequence>MENINQKMNIGQAKIIVNNNDRFATNGVLFEFYKDGTHYLNRKFSKDKDTLIFILLDSSVFALKAAGIFFLLYILFSIKKI</sequence>
<keyword evidence="3" id="KW-1185">Reference proteome</keyword>
<organism evidence="2 3">
    <name type="scientific">Neisseria bacilliformis ATCC BAA-1200</name>
    <dbReference type="NCBI Taxonomy" id="888742"/>
    <lineage>
        <taxon>Bacteria</taxon>
        <taxon>Pseudomonadati</taxon>
        <taxon>Pseudomonadota</taxon>
        <taxon>Betaproteobacteria</taxon>
        <taxon>Neisseriales</taxon>
        <taxon>Neisseriaceae</taxon>
        <taxon>Neisseria</taxon>
    </lineage>
</organism>
<accession>F2BA97</accession>
<keyword evidence="1" id="KW-1133">Transmembrane helix</keyword>
<dbReference type="Proteomes" id="UP000004105">
    <property type="component" value="Unassembled WGS sequence"/>
</dbReference>
<name>F2BA97_9NEIS</name>
<evidence type="ECO:0000313" key="2">
    <source>
        <dbReference type="EMBL" id="EGF11557.1"/>
    </source>
</evidence>
<protein>
    <submittedName>
        <fullName evidence="2">Uncharacterized protein</fullName>
    </submittedName>
</protein>
<dbReference type="EMBL" id="AFAY01000012">
    <property type="protein sequence ID" value="EGF11557.1"/>
    <property type="molecule type" value="Genomic_DNA"/>
</dbReference>
<evidence type="ECO:0000313" key="3">
    <source>
        <dbReference type="Proteomes" id="UP000004105"/>
    </source>
</evidence>
<dbReference type="HOGENOM" id="CLU_2570256_0_0_4"/>
<reference evidence="2 3" key="1">
    <citation type="submission" date="2011-02" db="EMBL/GenBank/DDBJ databases">
        <authorList>
            <person name="Muzny D."/>
            <person name="Qin X."/>
            <person name="Deng J."/>
            <person name="Jiang H."/>
            <person name="Liu Y."/>
            <person name="Qu J."/>
            <person name="Song X.-Z."/>
            <person name="Zhang L."/>
            <person name="Thornton R."/>
            <person name="Coyle M."/>
            <person name="Francisco L."/>
            <person name="Jackson L."/>
            <person name="Javaid M."/>
            <person name="Korchina V."/>
            <person name="Kovar C."/>
            <person name="Mata R."/>
            <person name="Mathew T."/>
            <person name="Ngo R."/>
            <person name="Nguyen L."/>
            <person name="Nguyen N."/>
            <person name="Okwuonu G."/>
            <person name="Ongeri F."/>
            <person name="Pham C."/>
            <person name="Simmons D."/>
            <person name="Wilczek-Boney K."/>
            <person name="Hale W."/>
            <person name="Jakkamsetti A."/>
            <person name="Pham P."/>
            <person name="Ruth R."/>
            <person name="San Lucas F."/>
            <person name="Warren J."/>
            <person name="Zhang J."/>
            <person name="Zhao Z."/>
            <person name="Zhou C."/>
            <person name="Zhu D."/>
            <person name="Lee S."/>
            <person name="Bess C."/>
            <person name="Blankenburg K."/>
            <person name="Forbes L."/>
            <person name="Fu Q."/>
            <person name="Gubbala S."/>
            <person name="Hirani K."/>
            <person name="Jayaseelan J.C."/>
            <person name="Lara F."/>
            <person name="Munidasa M."/>
            <person name="Palculict T."/>
            <person name="Patil S."/>
            <person name="Pu L.-L."/>
            <person name="Saada N."/>
            <person name="Tang L."/>
            <person name="Weissenberger G."/>
            <person name="Zhu Y."/>
            <person name="Hemphill L."/>
            <person name="Shang Y."/>
            <person name="Youmans B."/>
            <person name="Ayvaz T."/>
            <person name="Ross M."/>
            <person name="Santibanez J."/>
            <person name="Aqrawi P."/>
            <person name="Gross S."/>
            <person name="Joshi V."/>
            <person name="Fowler G."/>
            <person name="Nazareth L."/>
            <person name="Reid J."/>
            <person name="Worley K."/>
            <person name="Petrosino J."/>
            <person name="Highlander S."/>
            <person name="Gibbs R."/>
        </authorList>
    </citation>
    <scope>NUCLEOTIDE SEQUENCE [LARGE SCALE GENOMIC DNA]</scope>
    <source>
        <strain evidence="2 3">ATCC BAA-1200</strain>
    </source>
</reference>
<feature type="transmembrane region" description="Helical" evidence="1">
    <location>
        <begin position="51"/>
        <end position="76"/>
    </location>
</feature>
<comment type="caution">
    <text evidence="2">The sequence shown here is derived from an EMBL/GenBank/DDBJ whole genome shotgun (WGS) entry which is preliminary data.</text>
</comment>